<dbReference type="GO" id="GO:0046872">
    <property type="term" value="F:metal ion binding"/>
    <property type="evidence" value="ECO:0007669"/>
    <property type="project" value="UniProtKB-KW"/>
</dbReference>
<dbReference type="SFLD" id="SFLDG01129">
    <property type="entry name" value="C1.5:_HAD__Beta-PGM__Phosphata"/>
    <property type="match status" value="1"/>
</dbReference>
<protein>
    <submittedName>
        <fullName evidence="4">Uncharacterized protein</fullName>
    </submittedName>
</protein>
<evidence type="ECO:0000313" key="5">
    <source>
        <dbReference type="Proteomes" id="UP000034246"/>
    </source>
</evidence>
<dbReference type="GO" id="GO:0016791">
    <property type="term" value="F:phosphatase activity"/>
    <property type="evidence" value="ECO:0007669"/>
    <property type="project" value="TreeGrafter"/>
</dbReference>
<dbReference type="EMBL" id="LBWP01000009">
    <property type="protein sequence ID" value="KKR11285.1"/>
    <property type="molecule type" value="Genomic_DNA"/>
</dbReference>
<evidence type="ECO:0000256" key="2">
    <source>
        <dbReference type="ARBA" id="ARBA00022801"/>
    </source>
</evidence>
<evidence type="ECO:0000256" key="3">
    <source>
        <dbReference type="ARBA" id="ARBA00022842"/>
    </source>
</evidence>
<dbReference type="PANTHER" id="PTHR46470">
    <property type="entry name" value="N-ACYLNEURAMINATE-9-PHOSPHATASE"/>
    <property type="match status" value="1"/>
</dbReference>
<dbReference type="InterPro" id="IPR036412">
    <property type="entry name" value="HAD-like_sf"/>
</dbReference>
<gene>
    <name evidence="4" type="ORF">UT39_C0009G0045</name>
</gene>
<dbReference type="Pfam" id="PF13419">
    <property type="entry name" value="HAD_2"/>
    <property type="match status" value="1"/>
</dbReference>
<proteinExistence type="predicted"/>
<keyword evidence="1" id="KW-0479">Metal-binding</keyword>
<keyword evidence="2" id="KW-0378">Hydrolase</keyword>
<comment type="caution">
    <text evidence="4">The sequence shown here is derived from an EMBL/GenBank/DDBJ whole genome shotgun (WGS) entry which is preliminary data.</text>
</comment>
<sequence>MKKIILFDIDRTLIDTDYLAQETFKAIRHKIIGSTSQILEVRENYMKSLKSTTDFKPENYCKELSRRFGSDYKTLTNTYYKSFDKGNNLLYHDTIPTLKRLKQKYLLGIFSEGYAKFQRHKLKYSGILPYFDEKYIFIKRRKTNTNSLKSFPKDCVIIDDRLDICEELAKNKLNVIWFNRLNQKMPETPKTIYKLTELVSFSI</sequence>
<dbReference type="InterPro" id="IPR051400">
    <property type="entry name" value="HAD-like_hydrolase"/>
</dbReference>
<dbReference type="SFLD" id="SFLDS00003">
    <property type="entry name" value="Haloacid_Dehalogenase"/>
    <property type="match status" value="1"/>
</dbReference>
<keyword evidence="3" id="KW-0460">Magnesium</keyword>
<dbReference type="Gene3D" id="3.40.50.1000">
    <property type="entry name" value="HAD superfamily/HAD-like"/>
    <property type="match status" value="1"/>
</dbReference>
<dbReference type="Proteomes" id="UP000034246">
    <property type="component" value="Unassembled WGS sequence"/>
</dbReference>
<dbReference type="PANTHER" id="PTHR46470:SF2">
    <property type="entry name" value="GLYCERALDEHYDE 3-PHOSPHATE PHOSPHATASE"/>
    <property type="match status" value="1"/>
</dbReference>
<evidence type="ECO:0000256" key="1">
    <source>
        <dbReference type="ARBA" id="ARBA00022723"/>
    </source>
</evidence>
<organism evidence="4 5">
    <name type="scientific">Candidatus Woesebacteria bacterium GW2011_GWA1_39_21</name>
    <dbReference type="NCBI Taxonomy" id="1618550"/>
    <lineage>
        <taxon>Bacteria</taxon>
        <taxon>Candidatus Woeseibacteriota</taxon>
    </lineage>
</organism>
<accession>A0A0G0QLM3</accession>
<name>A0A0G0QLM3_9BACT</name>
<dbReference type="STRING" id="1618550.UT39_C0009G0045"/>
<evidence type="ECO:0000313" key="4">
    <source>
        <dbReference type="EMBL" id="KKR11285.1"/>
    </source>
</evidence>
<dbReference type="InterPro" id="IPR023214">
    <property type="entry name" value="HAD_sf"/>
</dbReference>
<reference evidence="4 5" key="1">
    <citation type="journal article" date="2015" name="Nature">
        <title>rRNA introns, odd ribosomes, and small enigmatic genomes across a large radiation of phyla.</title>
        <authorList>
            <person name="Brown C.T."/>
            <person name="Hug L.A."/>
            <person name="Thomas B.C."/>
            <person name="Sharon I."/>
            <person name="Castelle C.J."/>
            <person name="Singh A."/>
            <person name="Wilkins M.J."/>
            <person name="Williams K.H."/>
            <person name="Banfield J.F."/>
        </authorList>
    </citation>
    <scope>NUCLEOTIDE SEQUENCE [LARGE SCALE GENOMIC DNA]</scope>
</reference>
<dbReference type="InterPro" id="IPR041492">
    <property type="entry name" value="HAD_2"/>
</dbReference>
<dbReference type="AlphaFoldDB" id="A0A0G0QLM3"/>
<dbReference type="SUPFAM" id="SSF56784">
    <property type="entry name" value="HAD-like"/>
    <property type="match status" value="1"/>
</dbReference>